<comment type="caution">
    <text evidence="3">The sequence shown here is derived from an EMBL/GenBank/DDBJ whole genome shotgun (WGS) entry which is preliminary data.</text>
</comment>
<feature type="compositionally biased region" description="Low complexity" evidence="2">
    <location>
        <begin position="122"/>
        <end position="139"/>
    </location>
</feature>
<name>A0ABR3YT44_9PEZI</name>
<keyword evidence="4" id="KW-1185">Reference proteome</keyword>
<proteinExistence type="predicted"/>
<evidence type="ECO:0008006" key="5">
    <source>
        <dbReference type="Google" id="ProtNLM"/>
    </source>
</evidence>
<dbReference type="EMBL" id="JAWCUI010000061">
    <property type="protein sequence ID" value="KAL1890509.1"/>
    <property type="molecule type" value="Genomic_DNA"/>
</dbReference>
<feature type="coiled-coil region" evidence="1">
    <location>
        <begin position="159"/>
        <end position="214"/>
    </location>
</feature>
<feature type="region of interest" description="Disordered" evidence="2">
    <location>
        <begin position="121"/>
        <end position="141"/>
    </location>
</feature>
<feature type="compositionally biased region" description="Polar residues" evidence="2">
    <location>
        <begin position="1"/>
        <end position="13"/>
    </location>
</feature>
<dbReference type="Proteomes" id="UP001583186">
    <property type="component" value="Unassembled WGS sequence"/>
</dbReference>
<feature type="compositionally biased region" description="Pro residues" evidence="2">
    <location>
        <begin position="63"/>
        <end position="74"/>
    </location>
</feature>
<feature type="coiled-coil region" evidence="1">
    <location>
        <begin position="281"/>
        <end position="308"/>
    </location>
</feature>
<evidence type="ECO:0000313" key="4">
    <source>
        <dbReference type="Proteomes" id="UP001583186"/>
    </source>
</evidence>
<accession>A0ABR3YT44</accession>
<feature type="region of interest" description="Disordered" evidence="2">
    <location>
        <begin position="364"/>
        <end position="384"/>
    </location>
</feature>
<evidence type="ECO:0000313" key="3">
    <source>
        <dbReference type="EMBL" id="KAL1890509.1"/>
    </source>
</evidence>
<feature type="compositionally biased region" description="Pro residues" evidence="2">
    <location>
        <begin position="375"/>
        <end position="384"/>
    </location>
</feature>
<evidence type="ECO:0000256" key="2">
    <source>
        <dbReference type="SAM" id="MobiDB-lite"/>
    </source>
</evidence>
<sequence length="384" mass="42173">MASYTTERPSSPSFAPFTLKPLPLDLVGGVPSSIGYDTMPSSVADGTNGDAHDTTNGVDGQPGPSPVLPPPSILPPAIGAFPGADPASPVDFSNLSPEVVARLEHIVNNFRSNHANGFANGSSPSTLSQSSIPSLLQTTPSSVVPARDDTYLLIEKRRHEDTKVLLANAEKRIEQLHMQLDDHNGILEDFRIDNRDLKDQVEESALEIDSLQKHIAKLSHVEQQLKLHIDRQQALETHLQIEREGRKAVDDELMLSRRARNNDLLNFEEERKKHATANTVISQQAENIRELQQQLDAANKRVAARDRMLADAEVEKRALQATVFDARHNIEETAAVFGEASLAFNTEVDRLMSTLLSMKLSATPRSMLPSQAPTPSLPPTPPRR</sequence>
<reference evidence="3 4" key="1">
    <citation type="journal article" date="2024" name="IMA Fungus">
        <title>IMA Genome - F19 : A genome assembly and annotation guide to empower mycologists, including annotated draft genome sequences of Ceratocystis pirilliformis, Diaporthe australafricana, Fusarium ophioides, Paecilomyces lecythidis, and Sporothrix stenoceras.</title>
        <authorList>
            <person name="Aylward J."/>
            <person name="Wilson A.M."/>
            <person name="Visagie C.M."/>
            <person name="Spraker J."/>
            <person name="Barnes I."/>
            <person name="Buitendag C."/>
            <person name="Ceriani C."/>
            <person name="Del Mar Angel L."/>
            <person name="du Plessis D."/>
            <person name="Fuchs T."/>
            <person name="Gasser K."/>
            <person name="Kramer D."/>
            <person name="Li W."/>
            <person name="Munsamy K."/>
            <person name="Piso A."/>
            <person name="Price J.L."/>
            <person name="Sonnekus B."/>
            <person name="Thomas C."/>
            <person name="van der Nest A."/>
            <person name="van Dijk A."/>
            <person name="van Heerden A."/>
            <person name="van Vuuren N."/>
            <person name="Yilmaz N."/>
            <person name="Duong T.A."/>
            <person name="van der Merwe N.A."/>
            <person name="Wingfield M.J."/>
            <person name="Wingfield B.D."/>
        </authorList>
    </citation>
    <scope>NUCLEOTIDE SEQUENCE [LARGE SCALE GENOMIC DNA]</scope>
    <source>
        <strain evidence="3 4">CMW 5346</strain>
    </source>
</reference>
<keyword evidence="1" id="KW-0175">Coiled coil</keyword>
<evidence type="ECO:0000256" key="1">
    <source>
        <dbReference type="SAM" id="Coils"/>
    </source>
</evidence>
<protein>
    <recommendedName>
        <fullName evidence="5">SWI5-dependent HO expression protein 3</fullName>
    </recommendedName>
</protein>
<organism evidence="3 4">
    <name type="scientific">Sporothrix stenoceras</name>
    <dbReference type="NCBI Taxonomy" id="5173"/>
    <lineage>
        <taxon>Eukaryota</taxon>
        <taxon>Fungi</taxon>
        <taxon>Dikarya</taxon>
        <taxon>Ascomycota</taxon>
        <taxon>Pezizomycotina</taxon>
        <taxon>Sordariomycetes</taxon>
        <taxon>Sordariomycetidae</taxon>
        <taxon>Ophiostomatales</taxon>
        <taxon>Ophiostomataceae</taxon>
        <taxon>Sporothrix</taxon>
    </lineage>
</organism>
<gene>
    <name evidence="3" type="ORF">Sste5346_008177</name>
</gene>
<feature type="region of interest" description="Disordered" evidence="2">
    <location>
        <begin position="1"/>
        <end position="23"/>
    </location>
</feature>
<feature type="region of interest" description="Disordered" evidence="2">
    <location>
        <begin position="35"/>
        <end position="81"/>
    </location>
</feature>